<organism evidence="2 3">
    <name type="scientific">Parascaris univalens</name>
    <name type="common">Nematode worm</name>
    <dbReference type="NCBI Taxonomy" id="6257"/>
    <lineage>
        <taxon>Eukaryota</taxon>
        <taxon>Metazoa</taxon>
        <taxon>Ecdysozoa</taxon>
        <taxon>Nematoda</taxon>
        <taxon>Chromadorea</taxon>
        <taxon>Rhabditida</taxon>
        <taxon>Spirurina</taxon>
        <taxon>Ascaridomorpha</taxon>
        <taxon>Ascaridoidea</taxon>
        <taxon>Ascarididae</taxon>
        <taxon>Parascaris</taxon>
    </lineage>
</organism>
<sequence>FRIASYLQHFYSTTSKVLAENDEIPKPIVEITSNFASFIAKNSTTRLIDKMMAEVTTPLGQFAMDIRKQQCFRRNNFIFYMALAVLYWSVSIISGWYAVNHLCCYVIADGTVITTH</sequence>
<evidence type="ECO:0000313" key="3">
    <source>
        <dbReference type="WBParaSite" id="PgR004_g073_t01"/>
    </source>
</evidence>
<proteinExistence type="predicted"/>
<name>A0A915ACL7_PARUN</name>
<dbReference type="AlphaFoldDB" id="A0A915ACL7"/>
<dbReference type="WBParaSite" id="PgR004_g073_t01">
    <property type="protein sequence ID" value="PgR004_g073_t01"/>
    <property type="gene ID" value="PgR004_g073"/>
</dbReference>
<evidence type="ECO:0000256" key="1">
    <source>
        <dbReference type="SAM" id="Phobius"/>
    </source>
</evidence>
<keyword evidence="1" id="KW-0472">Membrane</keyword>
<reference evidence="3" key="1">
    <citation type="submission" date="2022-11" db="UniProtKB">
        <authorList>
            <consortium name="WormBaseParasite"/>
        </authorList>
    </citation>
    <scope>IDENTIFICATION</scope>
</reference>
<protein>
    <submittedName>
        <fullName evidence="3">Uncharacterized protein</fullName>
    </submittedName>
</protein>
<keyword evidence="1" id="KW-1133">Transmembrane helix</keyword>
<dbReference type="Proteomes" id="UP000887569">
    <property type="component" value="Unplaced"/>
</dbReference>
<evidence type="ECO:0000313" key="2">
    <source>
        <dbReference type="Proteomes" id="UP000887569"/>
    </source>
</evidence>
<accession>A0A915ACL7</accession>
<feature type="transmembrane region" description="Helical" evidence="1">
    <location>
        <begin position="77"/>
        <end position="99"/>
    </location>
</feature>
<keyword evidence="1" id="KW-0812">Transmembrane</keyword>
<keyword evidence="2" id="KW-1185">Reference proteome</keyword>